<dbReference type="InterPro" id="IPR005268">
    <property type="entry name" value="CHP00725"/>
</dbReference>
<dbReference type="EMBL" id="DSYZ01000014">
    <property type="protein sequence ID" value="HGT82216.1"/>
    <property type="molecule type" value="Genomic_DNA"/>
</dbReference>
<dbReference type="Pfam" id="PF18306">
    <property type="entry name" value="LDcluster4"/>
    <property type="match status" value="1"/>
</dbReference>
<reference evidence="1" key="1">
    <citation type="journal article" date="2020" name="mSystems">
        <title>Genome- and Community-Level Interaction Insights into Carbon Utilization and Element Cycling Functions of Hydrothermarchaeota in Hydrothermal Sediment.</title>
        <authorList>
            <person name="Zhou Z."/>
            <person name="Liu Y."/>
            <person name="Xu W."/>
            <person name="Pan J."/>
            <person name="Luo Z.H."/>
            <person name="Li M."/>
        </authorList>
    </citation>
    <scope>NUCLEOTIDE SEQUENCE [LARGE SCALE GENOMIC DNA]</scope>
    <source>
        <strain evidence="1">SpSt-587</strain>
    </source>
</reference>
<dbReference type="NCBIfam" id="TIGR00725">
    <property type="entry name" value="TIGR00725 family protein"/>
    <property type="match status" value="1"/>
</dbReference>
<dbReference type="Gene3D" id="3.40.50.450">
    <property type="match status" value="1"/>
</dbReference>
<dbReference type="PANTHER" id="PTHR43393">
    <property type="entry name" value="CYTOKININ RIBOSIDE 5'-MONOPHOSPHATE PHOSPHORIBOHYDROLASE"/>
    <property type="match status" value="1"/>
</dbReference>
<dbReference type="GO" id="GO:0005829">
    <property type="term" value="C:cytosol"/>
    <property type="evidence" value="ECO:0007669"/>
    <property type="project" value="TreeGrafter"/>
</dbReference>
<protein>
    <submittedName>
        <fullName evidence="1">TIGR00725 family protein</fullName>
    </submittedName>
</protein>
<evidence type="ECO:0000313" key="1">
    <source>
        <dbReference type="EMBL" id="HGT82216.1"/>
    </source>
</evidence>
<name>A0A7J3LZT0_ARCFL</name>
<proteinExistence type="predicted"/>
<dbReference type="InterPro" id="IPR041164">
    <property type="entry name" value="LDcluster4"/>
</dbReference>
<organism evidence="1">
    <name type="scientific">Archaeoglobus fulgidus</name>
    <dbReference type="NCBI Taxonomy" id="2234"/>
    <lineage>
        <taxon>Archaea</taxon>
        <taxon>Methanobacteriati</taxon>
        <taxon>Methanobacteriota</taxon>
        <taxon>Archaeoglobi</taxon>
        <taxon>Archaeoglobales</taxon>
        <taxon>Archaeoglobaceae</taxon>
        <taxon>Archaeoglobus</taxon>
    </lineage>
</organism>
<dbReference type="AlphaFoldDB" id="A0A7J3LZT0"/>
<comment type="caution">
    <text evidence="1">The sequence shown here is derived from an EMBL/GenBank/DDBJ whole genome shotgun (WGS) entry which is preliminary data.</text>
</comment>
<gene>
    <name evidence="1" type="ORF">ENT52_00560</name>
</gene>
<accession>A0A7J3LZT0</accession>
<dbReference type="SUPFAM" id="SSF102405">
    <property type="entry name" value="MCP/YpsA-like"/>
    <property type="match status" value="1"/>
</dbReference>
<dbReference type="InterPro" id="IPR052341">
    <property type="entry name" value="LOG_family_nucleotidases"/>
</dbReference>
<dbReference type="PANTHER" id="PTHR43393:SF3">
    <property type="entry name" value="LYSINE DECARBOXYLASE-LIKE PROTEIN"/>
    <property type="match status" value="1"/>
</dbReference>
<sequence>MQIGVVGSGSCDEELYAIAFRVGQLIAEKGHVLVNGGLGGVMEASAMGAKSRNGITVGILPRKAKDANPYIDIKIATDMGHARNVVIVHSSDAIISIGGEYGTISEIAIALKEGKPVASIKPKVVIEGMRIFQNPEEAVEFVIEAVKNQISSK</sequence>